<dbReference type="EMBL" id="JAVRHP010000048">
    <property type="protein sequence ID" value="MDT0650551.1"/>
    <property type="molecule type" value="Genomic_DNA"/>
</dbReference>
<feature type="transmembrane region" description="Helical" evidence="6">
    <location>
        <begin position="460"/>
        <end position="480"/>
    </location>
</feature>
<feature type="transmembrane region" description="Helical" evidence="6">
    <location>
        <begin position="344"/>
        <end position="363"/>
    </location>
</feature>
<dbReference type="NCBIfam" id="TIGR00360">
    <property type="entry name" value="ComEC_N-term"/>
    <property type="match status" value="1"/>
</dbReference>
<dbReference type="InterPro" id="IPR025405">
    <property type="entry name" value="DUF4131"/>
</dbReference>
<feature type="transmembrane region" description="Helical" evidence="6">
    <location>
        <begin position="426"/>
        <end position="453"/>
    </location>
</feature>
<evidence type="ECO:0000256" key="1">
    <source>
        <dbReference type="ARBA" id="ARBA00004651"/>
    </source>
</evidence>
<keyword evidence="3 6" id="KW-0812">Transmembrane</keyword>
<evidence type="ECO:0000259" key="8">
    <source>
        <dbReference type="Pfam" id="PF13567"/>
    </source>
</evidence>
<evidence type="ECO:0000256" key="2">
    <source>
        <dbReference type="ARBA" id="ARBA00022475"/>
    </source>
</evidence>
<feature type="domain" description="DUF4131" evidence="8">
    <location>
        <begin position="31"/>
        <end position="202"/>
    </location>
</feature>
<evidence type="ECO:0000256" key="5">
    <source>
        <dbReference type="ARBA" id="ARBA00023136"/>
    </source>
</evidence>
<feature type="transmembrane region" description="Helical" evidence="6">
    <location>
        <begin position="298"/>
        <end position="315"/>
    </location>
</feature>
<accession>A0ABU3CW69</accession>
<keyword evidence="5 6" id="KW-0472">Membrane</keyword>
<feature type="transmembrane region" description="Helical" evidence="6">
    <location>
        <begin position="492"/>
        <end position="512"/>
    </location>
</feature>
<dbReference type="PANTHER" id="PTHR30619">
    <property type="entry name" value="DNA INTERNALIZATION/COMPETENCE PROTEIN COMEC/REC2"/>
    <property type="match status" value="1"/>
</dbReference>
<dbReference type="InterPro" id="IPR004477">
    <property type="entry name" value="ComEC_N"/>
</dbReference>
<reference evidence="9 10" key="1">
    <citation type="submission" date="2023-09" db="EMBL/GenBank/DDBJ databases">
        <authorList>
            <person name="Rey-Velasco X."/>
        </authorList>
    </citation>
    <scope>NUCLEOTIDE SEQUENCE [LARGE SCALE GENOMIC DNA]</scope>
    <source>
        <strain evidence="9 10">F297</strain>
    </source>
</reference>
<dbReference type="Proteomes" id="UP001248819">
    <property type="component" value="Unassembled WGS sequence"/>
</dbReference>
<evidence type="ECO:0000256" key="3">
    <source>
        <dbReference type="ARBA" id="ARBA00022692"/>
    </source>
</evidence>
<evidence type="ECO:0000256" key="4">
    <source>
        <dbReference type="ARBA" id="ARBA00022989"/>
    </source>
</evidence>
<dbReference type="InterPro" id="IPR052159">
    <property type="entry name" value="Competence_DNA_uptake"/>
</dbReference>
<keyword evidence="4 6" id="KW-1133">Transmembrane helix</keyword>
<feature type="transmembrane region" description="Helical" evidence="6">
    <location>
        <begin position="369"/>
        <end position="385"/>
    </location>
</feature>
<feature type="transmembrane region" description="Helical" evidence="6">
    <location>
        <begin position="7"/>
        <end position="25"/>
    </location>
</feature>
<keyword evidence="10" id="KW-1185">Reference proteome</keyword>
<feature type="transmembrane region" description="Helical" evidence="6">
    <location>
        <begin position="397"/>
        <end position="420"/>
    </location>
</feature>
<dbReference type="PANTHER" id="PTHR30619:SF1">
    <property type="entry name" value="RECOMBINATION PROTEIN 2"/>
    <property type="match status" value="1"/>
</dbReference>
<evidence type="ECO:0000256" key="6">
    <source>
        <dbReference type="SAM" id="Phobius"/>
    </source>
</evidence>
<dbReference type="Pfam" id="PF03772">
    <property type="entry name" value="Competence"/>
    <property type="match status" value="1"/>
</dbReference>
<comment type="subcellular location">
    <subcellularLocation>
        <location evidence="1">Cell membrane</location>
        <topology evidence="1">Multi-pass membrane protein</topology>
    </subcellularLocation>
</comment>
<feature type="transmembrane region" description="Helical" evidence="6">
    <location>
        <begin position="58"/>
        <end position="78"/>
    </location>
</feature>
<keyword evidence="2" id="KW-1003">Cell membrane</keyword>
<feature type="transmembrane region" description="Helical" evidence="6">
    <location>
        <begin position="31"/>
        <end position="51"/>
    </location>
</feature>
<organism evidence="9 10">
    <name type="scientific">Autumnicola edwardsiae</name>
    <dbReference type="NCBI Taxonomy" id="3075594"/>
    <lineage>
        <taxon>Bacteria</taxon>
        <taxon>Pseudomonadati</taxon>
        <taxon>Bacteroidota</taxon>
        <taxon>Flavobacteriia</taxon>
        <taxon>Flavobacteriales</taxon>
        <taxon>Flavobacteriaceae</taxon>
        <taxon>Autumnicola</taxon>
    </lineage>
</organism>
<evidence type="ECO:0000259" key="7">
    <source>
        <dbReference type="Pfam" id="PF03772"/>
    </source>
</evidence>
<dbReference type="RefSeq" id="WP_311484726.1">
    <property type="nucleotide sequence ID" value="NZ_JAVRHP010000048.1"/>
</dbReference>
<comment type="caution">
    <text evidence="9">The sequence shown here is derived from an EMBL/GenBank/DDBJ whole genome shotgun (WGS) entry which is preliminary data.</text>
</comment>
<feature type="transmembrane region" description="Helical" evidence="6">
    <location>
        <begin position="260"/>
        <end position="286"/>
    </location>
</feature>
<protein>
    <submittedName>
        <fullName evidence="9">ComEC/Rec2 family competence protein</fullName>
    </submittedName>
</protein>
<feature type="transmembrane region" description="Helical" evidence="6">
    <location>
        <begin position="519"/>
        <end position="540"/>
    </location>
</feature>
<evidence type="ECO:0000313" key="9">
    <source>
        <dbReference type="EMBL" id="MDT0650551.1"/>
    </source>
</evidence>
<gene>
    <name evidence="9" type="ORF">RM529_10355</name>
</gene>
<name>A0ABU3CW69_9FLAO</name>
<sequence>MRFLNVALIKLCLVFLLGIFIGFYAEFSSGSIIVILCTALLLFIFAFIRATKGIFQDIFFGITAYLVFFCIGLATVHLQEPKNQPSHYIQNAENANFGNIIKVRITERLKDGFYTEKYLAEASEVYQITSEEEKVTSKKLIGKILINISKDSADFNLKIGDELLIPAALEDINQPLNPHQFNYRNYMRNLGVLRQINLSKPQIKLLKDENWQFKALAEKWRNKSISKLGSYSFQSEEMAIIQALILGNRREISTETYENYAAAGAVHILAVSGLHVGIILLILNWLLRPVEFLPKGKYLKMAIIVLLLWAFAFIAGLSPSVIRAVTMFSFLAIGMQLKRKTSAVNTLFMSLLVLLLINPYYIFQVGFQLSYLAVFAIVTIQPKIYNIYTPRYKIPDYFWKILSVSIAAQIGVLPLSLYYFHQFPGLFFVTNLVLLPFIGLILGLGILIIFLALLNVLPDFLANFYGSCIAIMNRFVDLVAAQEAFVLTDISFSAFITVLAYLMIVAGIMLIYKLNFRNLSFFLIAVIFLQSGLIFENYHYRQSEAVVFHKSRGTVLGFRSNENLTLFTSEDVNPANELFLKNYEVATKANTINAEKIRNIYNFSEEKLLVVDSAAAYKIPGFKPDILLLTNSPKINLDRLVQETNLKQIIADGSNYRSYVERWKKTAENKEIPFHYTGEKGAFISSAKRK</sequence>
<feature type="domain" description="ComEC/Rec2-related protein" evidence="7">
    <location>
        <begin position="244"/>
        <end position="512"/>
    </location>
</feature>
<evidence type="ECO:0000313" key="10">
    <source>
        <dbReference type="Proteomes" id="UP001248819"/>
    </source>
</evidence>
<proteinExistence type="predicted"/>
<dbReference type="Pfam" id="PF13567">
    <property type="entry name" value="DUF4131"/>
    <property type="match status" value="1"/>
</dbReference>